<reference evidence="1" key="1">
    <citation type="submission" date="2018-05" db="EMBL/GenBank/DDBJ databases">
        <authorList>
            <person name="Lanie J.A."/>
            <person name="Ng W.-L."/>
            <person name="Kazmierczak K.M."/>
            <person name="Andrzejewski T.M."/>
            <person name="Davidsen T.M."/>
            <person name="Wayne K.J."/>
            <person name="Tettelin H."/>
            <person name="Glass J.I."/>
            <person name="Rusch D."/>
            <person name="Podicherti R."/>
            <person name="Tsui H.-C.T."/>
            <person name="Winkler M.E."/>
        </authorList>
    </citation>
    <scope>NUCLEOTIDE SEQUENCE</scope>
</reference>
<feature type="non-terminal residue" evidence="1">
    <location>
        <position position="200"/>
    </location>
</feature>
<sequence length="200" mass="23630">MGYGDDLMITGIARIEKKKYPNKQVVIGNLDEKKIYHSIIYDNNPNITYVKDLDRKKSVHFINYHNFNRPYINYEKSNLERWIWNMDFSPTPGELYFNEHEKIIADEIIIEAKQFWEKKNKLNYNAIIFLEATSTKIHSAALSLKNKNKDWGVSNWKKLVTKINNDFLIIQSVHETSKKIEGAFYSNKKFNFRIACAILD</sequence>
<evidence type="ECO:0000313" key="1">
    <source>
        <dbReference type="EMBL" id="SVC88262.1"/>
    </source>
</evidence>
<organism evidence="1">
    <name type="scientific">marine metagenome</name>
    <dbReference type="NCBI Taxonomy" id="408172"/>
    <lineage>
        <taxon>unclassified sequences</taxon>
        <taxon>metagenomes</taxon>
        <taxon>ecological metagenomes</taxon>
    </lineage>
</organism>
<name>A0A382QTU9_9ZZZZ</name>
<gene>
    <name evidence="1" type="ORF">METZ01_LOCUS341116</name>
</gene>
<proteinExistence type="predicted"/>
<accession>A0A382QTU9</accession>
<dbReference type="AlphaFoldDB" id="A0A382QTU9"/>
<protein>
    <submittedName>
        <fullName evidence="1">Uncharacterized protein</fullName>
    </submittedName>
</protein>
<dbReference type="EMBL" id="UINC01116487">
    <property type="protein sequence ID" value="SVC88262.1"/>
    <property type="molecule type" value="Genomic_DNA"/>
</dbReference>